<protein>
    <recommendedName>
        <fullName evidence="4">DUF4175 domain-containing protein</fullName>
    </recommendedName>
</protein>
<evidence type="ECO:0000313" key="3">
    <source>
        <dbReference type="Proteomes" id="UP001596039"/>
    </source>
</evidence>
<sequence length="53" mass="6045">MYGALWRVLPGPWWLRVMILLVALAAVLAALVFWVFPFVDQFTSPPDVTVTNR</sequence>
<keyword evidence="1" id="KW-0472">Membrane</keyword>
<dbReference type="RefSeq" id="WP_386739977.1">
    <property type="nucleotide sequence ID" value="NZ_JBHSMG010000002.1"/>
</dbReference>
<keyword evidence="1" id="KW-0812">Transmembrane</keyword>
<organism evidence="2 3">
    <name type="scientific">Lysinimonas soli</name>
    <dbReference type="NCBI Taxonomy" id="1074233"/>
    <lineage>
        <taxon>Bacteria</taxon>
        <taxon>Bacillati</taxon>
        <taxon>Actinomycetota</taxon>
        <taxon>Actinomycetes</taxon>
        <taxon>Micrococcales</taxon>
        <taxon>Microbacteriaceae</taxon>
        <taxon>Lysinimonas</taxon>
    </lineage>
</organism>
<accession>A0ABW0NQQ0</accession>
<keyword evidence="1" id="KW-1133">Transmembrane helix</keyword>
<comment type="caution">
    <text evidence="2">The sequence shown here is derived from an EMBL/GenBank/DDBJ whole genome shotgun (WGS) entry which is preliminary data.</text>
</comment>
<reference evidence="3" key="1">
    <citation type="journal article" date="2019" name="Int. J. Syst. Evol. Microbiol.">
        <title>The Global Catalogue of Microorganisms (GCM) 10K type strain sequencing project: providing services to taxonomists for standard genome sequencing and annotation.</title>
        <authorList>
            <consortium name="The Broad Institute Genomics Platform"/>
            <consortium name="The Broad Institute Genome Sequencing Center for Infectious Disease"/>
            <person name="Wu L."/>
            <person name="Ma J."/>
        </authorList>
    </citation>
    <scope>NUCLEOTIDE SEQUENCE [LARGE SCALE GENOMIC DNA]</scope>
    <source>
        <strain evidence="3">CGMCC 4.6997</strain>
    </source>
</reference>
<dbReference type="EMBL" id="JBHSMG010000002">
    <property type="protein sequence ID" value="MFC5502278.1"/>
    <property type="molecule type" value="Genomic_DNA"/>
</dbReference>
<name>A0ABW0NQQ0_9MICO</name>
<evidence type="ECO:0000313" key="2">
    <source>
        <dbReference type="EMBL" id="MFC5502278.1"/>
    </source>
</evidence>
<proteinExistence type="predicted"/>
<dbReference type="Proteomes" id="UP001596039">
    <property type="component" value="Unassembled WGS sequence"/>
</dbReference>
<gene>
    <name evidence="2" type="ORF">ACFPJ4_08515</name>
</gene>
<keyword evidence="3" id="KW-1185">Reference proteome</keyword>
<feature type="transmembrane region" description="Helical" evidence="1">
    <location>
        <begin position="13"/>
        <end position="36"/>
    </location>
</feature>
<evidence type="ECO:0000256" key="1">
    <source>
        <dbReference type="SAM" id="Phobius"/>
    </source>
</evidence>
<evidence type="ECO:0008006" key="4">
    <source>
        <dbReference type="Google" id="ProtNLM"/>
    </source>
</evidence>